<organism evidence="1 2">
    <name type="scientific">Rotaria magnacalcarata</name>
    <dbReference type="NCBI Taxonomy" id="392030"/>
    <lineage>
        <taxon>Eukaryota</taxon>
        <taxon>Metazoa</taxon>
        <taxon>Spiralia</taxon>
        <taxon>Gnathifera</taxon>
        <taxon>Rotifera</taxon>
        <taxon>Eurotatoria</taxon>
        <taxon>Bdelloidea</taxon>
        <taxon>Philodinida</taxon>
        <taxon>Philodinidae</taxon>
        <taxon>Rotaria</taxon>
    </lineage>
</organism>
<name>A0A820QPY9_9BILA</name>
<protein>
    <submittedName>
        <fullName evidence="1">Uncharacterized protein</fullName>
    </submittedName>
</protein>
<dbReference type="EMBL" id="CAJOBG010043275">
    <property type="protein sequence ID" value="CAF4426203.1"/>
    <property type="molecule type" value="Genomic_DNA"/>
</dbReference>
<reference evidence="1" key="1">
    <citation type="submission" date="2021-02" db="EMBL/GenBank/DDBJ databases">
        <authorList>
            <person name="Nowell W R."/>
        </authorList>
    </citation>
    <scope>NUCLEOTIDE SEQUENCE</scope>
</reference>
<gene>
    <name evidence="1" type="ORF">OVN521_LOCUS36404</name>
</gene>
<evidence type="ECO:0000313" key="2">
    <source>
        <dbReference type="Proteomes" id="UP000663866"/>
    </source>
</evidence>
<comment type="caution">
    <text evidence="1">The sequence shown here is derived from an EMBL/GenBank/DDBJ whole genome shotgun (WGS) entry which is preliminary data.</text>
</comment>
<dbReference type="AlphaFoldDB" id="A0A820QPY9"/>
<sequence>MDEIHFETPIHIARQLCPDSNKCSKRSQEDHLESY</sequence>
<feature type="non-terminal residue" evidence="1">
    <location>
        <position position="35"/>
    </location>
</feature>
<proteinExistence type="predicted"/>
<evidence type="ECO:0000313" key="1">
    <source>
        <dbReference type="EMBL" id="CAF4426203.1"/>
    </source>
</evidence>
<dbReference type="Proteomes" id="UP000663866">
    <property type="component" value="Unassembled WGS sequence"/>
</dbReference>
<accession>A0A820QPY9</accession>
<keyword evidence="2" id="KW-1185">Reference proteome</keyword>